<sequence>MSKAGNRVKSSPSFVREFNKNKSLFLMVLPGALLFFLFSYLPMPGVLIAFKDMKFFSSNLFVNFFNSEWVLFENFKFFINSPDAWIITRNTISYNLAFIVLGNIFAVALAILLDEIKSKYFVKAYQSALLLPYILSWIILSYILYAFLSPDLGFINKSILEPLGLPSVMWYSETKYWPYILFLLNTIKYTGYNTIIYLAAIAAIDESYYEAAAIDGANKLQQIRKITVPMLSGIVIVMILLGVGRIFNSDFGLFFLTPMESGALFNVTNVIDTYVFRALRGTGDIGMSAAAGLYQSAMGFICIITVNWIIKRYDPEKAIF</sequence>
<dbReference type="EMBL" id="CP011388">
    <property type="protein sequence ID" value="ANE46466.1"/>
    <property type="molecule type" value="Genomic_DNA"/>
</dbReference>
<accession>A0A172THM8</accession>
<dbReference type="AlphaFoldDB" id="A0A172THM8"/>
<dbReference type="CDD" id="cd06261">
    <property type="entry name" value="TM_PBP2"/>
    <property type="match status" value="1"/>
</dbReference>
<comment type="subcellular location">
    <subcellularLocation>
        <location evidence="1">Cell membrane</location>
        <topology evidence="1">Multi-pass membrane protein</topology>
    </subcellularLocation>
</comment>
<dbReference type="GO" id="GO:0055085">
    <property type="term" value="P:transmembrane transport"/>
    <property type="evidence" value="ECO:0007669"/>
    <property type="project" value="InterPro"/>
</dbReference>
<dbReference type="PANTHER" id="PTHR43227">
    <property type="entry name" value="BLL4140 PROTEIN"/>
    <property type="match status" value="1"/>
</dbReference>
<dbReference type="KEGG" id="pswu:SY83_09470"/>
<dbReference type="PANTHER" id="PTHR43227:SF11">
    <property type="entry name" value="BLL4140 PROTEIN"/>
    <property type="match status" value="1"/>
</dbReference>
<feature type="transmembrane region" description="Helical" evidence="7">
    <location>
        <begin position="92"/>
        <end position="113"/>
    </location>
</feature>
<dbReference type="PATRIC" id="fig|1178515.4.peg.1892"/>
<keyword evidence="10" id="KW-1185">Reference proteome</keyword>
<dbReference type="RefSeq" id="WP_068606019.1">
    <property type="nucleotide sequence ID" value="NZ_CP011388.1"/>
</dbReference>
<evidence type="ECO:0000256" key="2">
    <source>
        <dbReference type="ARBA" id="ARBA00022448"/>
    </source>
</evidence>
<keyword evidence="6 7" id="KW-0472">Membrane</keyword>
<proteinExistence type="predicted"/>
<dbReference type="PROSITE" id="PS50928">
    <property type="entry name" value="ABC_TM1"/>
    <property type="match status" value="1"/>
</dbReference>
<keyword evidence="3" id="KW-1003">Cell membrane</keyword>
<feature type="transmembrane region" description="Helical" evidence="7">
    <location>
        <begin position="285"/>
        <end position="310"/>
    </location>
</feature>
<protein>
    <submittedName>
        <fullName evidence="9">Sugar ABC transporter permease</fullName>
    </submittedName>
</protein>
<feature type="transmembrane region" description="Helical" evidence="7">
    <location>
        <begin position="226"/>
        <end position="247"/>
    </location>
</feature>
<evidence type="ECO:0000256" key="5">
    <source>
        <dbReference type="ARBA" id="ARBA00022989"/>
    </source>
</evidence>
<name>A0A172THM8_9BACL</name>
<dbReference type="Proteomes" id="UP000076927">
    <property type="component" value="Chromosome"/>
</dbReference>
<keyword evidence="4 7" id="KW-0812">Transmembrane</keyword>
<reference evidence="9 10" key="1">
    <citation type="submission" date="2015-01" db="EMBL/GenBank/DDBJ databases">
        <title>Paenibacillus swuensis/DY6/whole genome sequencing.</title>
        <authorList>
            <person name="Kim M.K."/>
            <person name="Srinivasan S."/>
            <person name="Lee J.-J."/>
        </authorList>
    </citation>
    <scope>NUCLEOTIDE SEQUENCE [LARGE SCALE GENOMIC DNA]</scope>
    <source>
        <strain evidence="9 10">DY6</strain>
    </source>
</reference>
<evidence type="ECO:0000256" key="3">
    <source>
        <dbReference type="ARBA" id="ARBA00022475"/>
    </source>
</evidence>
<dbReference type="SUPFAM" id="SSF161098">
    <property type="entry name" value="MetI-like"/>
    <property type="match status" value="1"/>
</dbReference>
<evidence type="ECO:0000256" key="1">
    <source>
        <dbReference type="ARBA" id="ARBA00004651"/>
    </source>
</evidence>
<keyword evidence="5 7" id="KW-1133">Transmembrane helix</keyword>
<dbReference type="InterPro" id="IPR050809">
    <property type="entry name" value="UgpAE/MalFG_permease"/>
</dbReference>
<dbReference type="OrthoDB" id="9785836at2"/>
<dbReference type="STRING" id="1178515.SY83_09470"/>
<keyword evidence="2" id="KW-0813">Transport</keyword>
<evidence type="ECO:0000256" key="6">
    <source>
        <dbReference type="ARBA" id="ARBA00023136"/>
    </source>
</evidence>
<dbReference type="GO" id="GO:0005886">
    <property type="term" value="C:plasma membrane"/>
    <property type="evidence" value="ECO:0007669"/>
    <property type="project" value="UniProtKB-SubCell"/>
</dbReference>
<feature type="transmembrane region" description="Helical" evidence="7">
    <location>
        <begin position="24"/>
        <end position="43"/>
    </location>
</feature>
<evidence type="ECO:0000256" key="4">
    <source>
        <dbReference type="ARBA" id="ARBA00022692"/>
    </source>
</evidence>
<feature type="transmembrane region" description="Helical" evidence="7">
    <location>
        <begin position="176"/>
        <end position="205"/>
    </location>
</feature>
<evidence type="ECO:0000259" key="8">
    <source>
        <dbReference type="PROSITE" id="PS50928"/>
    </source>
</evidence>
<gene>
    <name evidence="9" type="ORF">SY83_09470</name>
</gene>
<dbReference type="InterPro" id="IPR000515">
    <property type="entry name" value="MetI-like"/>
</dbReference>
<dbReference type="InterPro" id="IPR035906">
    <property type="entry name" value="MetI-like_sf"/>
</dbReference>
<feature type="transmembrane region" description="Helical" evidence="7">
    <location>
        <begin position="125"/>
        <end position="148"/>
    </location>
</feature>
<evidence type="ECO:0000313" key="9">
    <source>
        <dbReference type="EMBL" id="ANE46466.1"/>
    </source>
</evidence>
<evidence type="ECO:0000256" key="7">
    <source>
        <dbReference type="SAM" id="Phobius"/>
    </source>
</evidence>
<feature type="domain" description="ABC transmembrane type-1" evidence="8">
    <location>
        <begin position="88"/>
        <end position="306"/>
    </location>
</feature>
<organism evidence="9 10">
    <name type="scientific">Paenibacillus swuensis</name>
    <dbReference type="NCBI Taxonomy" id="1178515"/>
    <lineage>
        <taxon>Bacteria</taxon>
        <taxon>Bacillati</taxon>
        <taxon>Bacillota</taxon>
        <taxon>Bacilli</taxon>
        <taxon>Bacillales</taxon>
        <taxon>Paenibacillaceae</taxon>
        <taxon>Paenibacillus</taxon>
    </lineage>
</organism>
<evidence type="ECO:0000313" key="10">
    <source>
        <dbReference type="Proteomes" id="UP000076927"/>
    </source>
</evidence>
<dbReference type="Gene3D" id="1.10.3720.10">
    <property type="entry name" value="MetI-like"/>
    <property type="match status" value="1"/>
</dbReference>